<gene>
    <name evidence="8" type="primary">pdhA</name>
    <name evidence="10" type="ordered locus">Hoch_3708</name>
</gene>
<reference evidence="10 11" key="1">
    <citation type="journal article" date="2010" name="Stand. Genomic Sci.">
        <title>Complete genome sequence of Haliangium ochraceum type strain (SMP-2).</title>
        <authorList>
            <consortium name="US DOE Joint Genome Institute (JGI-PGF)"/>
            <person name="Ivanova N."/>
            <person name="Daum C."/>
            <person name="Lang E."/>
            <person name="Abt B."/>
            <person name="Kopitz M."/>
            <person name="Saunders E."/>
            <person name="Lapidus A."/>
            <person name="Lucas S."/>
            <person name="Glavina Del Rio T."/>
            <person name="Nolan M."/>
            <person name="Tice H."/>
            <person name="Copeland A."/>
            <person name="Cheng J.F."/>
            <person name="Chen F."/>
            <person name="Bruce D."/>
            <person name="Goodwin L."/>
            <person name="Pitluck S."/>
            <person name="Mavromatis K."/>
            <person name="Pati A."/>
            <person name="Mikhailova N."/>
            <person name="Chen A."/>
            <person name="Palaniappan K."/>
            <person name="Land M."/>
            <person name="Hauser L."/>
            <person name="Chang Y.J."/>
            <person name="Jeffries C.D."/>
            <person name="Detter J.C."/>
            <person name="Brettin T."/>
            <person name="Rohde M."/>
            <person name="Goker M."/>
            <person name="Bristow J."/>
            <person name="Markowitz V."/>
            <person name="Eisen J.A."/>
            <person name="Hugenholtz P."/>
            <person name="Kyrpides N.C."/>
            <person name="Klenk H.P."/>
        </authorList>
    </citation>
    <scope>NUCLEOTIDE SEQUENCE [LARGE SCALE GENOMIC DNA]</scope>
    <source>
        <strain evidence="11">DSM 14365 / CIP 107738 / JCM 11303 / AJ 13395 / SMP-2</strain>
    </source>
</reference>
<keyword evidence="5 8" id="KW-0560">Oxidoreductase</keyword>
<dbReference type="InterPro" id="IPR001017">
    <property type="entry name" value="DH_E1"/>
</dbReference>
<evidence type="ECO:0000259" key="9">
    <source>
        <dbReference type="Pfam" id="PF00676"/>
    </source>
</evidence>
<keyword evidence="6 8" id="KW-0786">Thiamine pyrophosphate</keyword>
<dbReference type="Pfam" id="PF00676">
    <property type="entry name" value="E1_dh"/>
    <property type="match status" value="1"/>
</dbReference>
<dbReference type="NCBIfam" id="TIGR03182">
    <property type="entry name" value="PDH_E1_alph_y"/>
    <property type="match status" value="1"/>
</dbReference>
<dbReference type="KEGG" id="hoh:Hoch_3708"/>
<dbReference type="STRING" id="502025.Hoch_3708"/>
<protein>
    <recommendedName>
        <fullName evidence="4 8">Pyruvate dehydrogenase E1 component subunit alpha</fullName>
        <ecNumber evidence="3 8">1.2.4.1</ecNumber>
    </recommendedName>
</protein>
<organism evidence="10 11">
    <name type="scientific">Haliangium ochraceum (strain DSM 14365 / JCM 11303 / SMP-2)</name>
    <dbReference type="NCBI Taxonomy" id="502025"/>
    <lineage>
        <taxon>Bacteria</taxon>
        <taxon>Pseudomonadati</taxon>
        <taxon>Myxococcota</taxon>
        <taxon>Polyangia</taxon>
        <taxon>Haliangiales</taxon>
        <taxon>Kofleriaceae</taxon>
        <taxon>Haliangium</taxon>
    </lineage>
</organism>
<dbReference type="OrthoDB" id="9766715at2"/>
<comment type="function">
    <text evidence="8">The pyruvate dehydrogenase complex catalyzes the overall conversion of pyruvate to acetyl-CoA and CO(2).</text>
</comment>
<evidence type="ECO:0000256" key="5">
    <source>
        <dbReference type="ARBA" id="ARBA00023002"/>
    </source>
</evidence>
<feature type="domain" description="Dehydrogenase E1 component" evidence="9">
    <location>
        <begin position="30"/>
        <end position="324"/>
    </location>
</feature>
<dbReference type="InterPro" id="IPR017597">
    <property type="entry name" value="Pyrv_DH_E1_asu_subgrp-y"/>
</dbReference>
<evidence type="ECO:0000256" key="4">
    <source>
        <dbReference type="ARBA" id="ARBA00014159"/>
    </source>
</evidence>
<sequence>MSTKNAVQTDNAESQRPAATKEELLPLYRQMLAIRRLEEAAAKAYSQGKIGGFLHLVIGQEPVCVGAVAALQDDDYVVATYREHGHAYARGISARAIMAELYGKKTGVVKGLGGSMHFFDKSKNFLGGHGIVGGHVPLAAGAAFKSRYTEDGRVTVCFFGDGSATIGGFAEGAALAGLWQLPLVLICENNQYSMGTPLKRSMANTDISQRADAYNLARDRFEGDDVLEVKHRVGQAIKRARDEGRPTLIEILTYRFRGHSMSDPGLYRTKEEVSERRERDPIKTSRAVLIDECGVDEDEIKKLEAEIKEEVADAVRFAEESPEADSYLPYVIKE</sequence>
<accession>D0LY58</accession>
<dbReference type="PANTHER" id="PTHR11516">
    <property type="entry name" value="PYRUVATE DEHYDROGENASE E1 COMPONENT, ALPHA SUBUNIT BACTERIAL AND ORGANELLAR"/>
    <property type="match status" value="1"/>
</dbReference>
<dbReference type="PANTHER" id="PTHR11516:SF60">
    <property type="entry name" value="PYRUVATE DEHYDROGENASE E1 COMPONENT SUBUNIT ALPHA"/>
    <property type="match status" value="1"/>
</dbReference>
<dbReference type="EMBL" id="CP001804">
    <property type="protein sequence ID" value="ACY16208.1"/>
    <property type="molecule type" value="Genomic_DNA"/>
</dbReference>
<dbReference type="Gene3D" id="3.40.50.970">
    <property type="match status" value="1"/>
</dbReference>
<evidence type="ECO:0000256" key="6">
    <source>
        <dbReference type="ARBA" id="ARBA00023052"/>
    </source>
</evidence>
<evidence type="ECO:0000256" key="7">
    <source>
        <dbReference type="ARBA" id="ARBA00023317"/>
    </source>
</evidence>
<dbReference type="CDD" id="cd02000">
    <property type="entry name" value="TPP_E1_PDC_ADC_BCADC"/>
    <property type="match status" value="1"/>
</dbReference>
<dbReference type="InterPro" id="IPR029061">
    <property type="entry name" value="THDP-binding"/>
</dbReference>
<name>D0LY58_HALO1</name>
<dbReference type="HOGENOM" id="CLU_029393_5_0_7"/>
<dbReference type="InterPro" id="IPR050642">
    <property type="entry name" value="PDH_E1_Alpha_Subunit"/>
</dbReference>
<comment type="cofactor">
    <cofactor evidence="1 8">
        <name>thiamine diphosphate</name>
        <dbReference type="ChEBI" id="CHEBI:58937"/>
    </cofactor>
</comment>
<evidence type="ECO:0000313" key="10">
    <source>
        <dbReference type="EMBL" id="ACY16208.1"/>
    </source>
</evidence>
<comment type="subunit">
    <text evidence="2 8">Heterodimer of an alpha and a beta chain.</text>
</comment>
<keyword evidence="11" id="KW-1185">Reference proteome</keyword>
<dbReference type="GO" id="GO:0006086">
    <property type="term" value="P:pyruvate decarboxylation to acetyl-CoA"/>
    <property type="evidence" value="ECO:0007669"/>
    <property type="project" value="InterPro"/>
</dbReference>
<proteinExistence type="predicted"/>
<evidence type="ECO:0000313" key="11">
    <source>
        <dbReference type="Proteomes" id="UP000001880"/>
    </source>
</evidence>
<dbReference type="Proteomes" id="UP000001880">
    <property type="component" value="Chromosome"/>
</dbReference>
<dbReference type="eggNOG" id="COG1071">
    <property type="taxonomic scope" value="Bacteria"/>
</dbReference>
<keyword evidence="7 8" id="KW-0670">Pyruvate</keyword>
<dbReference type="GO" id="GO:0004739">
    <property type="term" value="F:pyruvate dehydrogenase (acetyl-transferring) activity"/>
    <property type="evidence" value="ECO:0007669"/>
    <property type="project" value="UniProtKB-UniRule"/>
</dbReference>
<evidence type="ECO:0000256" key="1">
    <source>
        <dbReference type="ARBA" id="ARBA00001964"/>
    </source>
</evidence>
<evidence type="ECO:0000256" key="8">
    <source>
        <dbReference type="RuleBase" id="RU361139"/>
    </source>
</evidence>
<dbReference type="EC" id="1.2.4.1" evidence="3 8"/>
<dbReference type="AlphaFoldDB" id="D0LY58"/>
<comment type="catalytic activity">
    <reaction evidence="8">
        <text>N(6)-[(R)-lipoyl]-L-lysyl-[protein] + pyruvate + H(+) = N(6)-[(R)-S(8)-acetyldihydrolipoyl]-L-lysyl-[protein] + CO2</text>
        <dbReference type="Rhea" id="RHEA:19189"/>
        <dbReference type="Rhea" id="RHEA-COMP:10474"/>
        <dbReference type="Rhea" id="RHEA-COMP:10478"/>
        <dbReference type="ChEBI" id="CHEBI:15361"/>
        <dbReference type="ChEBI" id="CHEBI:15378"/>
        <dbReference type="ChEBI" id="CHEBI:16526"/>
        <dbReference type="ChEBI" id="CHEBI:83099"/>
        <dbReference type="ChEBI" id="CHEBI:83111"/>
        <dbReference type="EC" id="1.2.4.1"/>
    </reaction>
</comment>
<evidence type="ECO:0000256" key="3">
    <source>
        <dbReference type="ARBA" id="ARBA00012281"/>
    </source>
</evidence>
<evidence type="ECO:0000256" key="2">
    <source>
        <dbReference type="ARBA" id="ARBA00011870"/>
    </source>
</evidence>
<dbReference type="SUPFAM" id="SSF52518">
    <property type="entry name" value="Thiamin diphosphate-binding fold (THDP-binding)"/>
    <property type="match status" value="1"/>
</dbReference>